<evidence type="ECO:0000313" key="2">
    <source>
        <dbReference type="Proteomes" id="UP001235939"/>
    </source>
</evidence>
<name>A0ABY6KTK4_9ARAC</name>
<protein>
    <submittedName>
        <fullName evidence="1">K02A2.6-like</fullName>
    </submittedName>
</protein>
<organism evidence="1 2">
    <name type="scientific">Cordylochernes scorpioides</name>
    <dbReference type="NCBI Taxonomy" id="51811"/>
    <lineage>
        <taxon>Eukaryota</taxon>
        <taxon>Metazoa</taxon>
        <taxon>Ecdysozoa</taxon>
        <taxon>Arthropoda</taxon>
        <taxon>Chelicerata</taxon>
        <taxon>Arachnida</taxon>
        <taxon>Pseudoscorpiones</taxon>
        <taxon>Cheliferoidea</taxon>
        <taxon>Chernetidae</taxon>
        <taxon>Cordylochernes</taxon>
    </lineage>
</organism>
<dbReference type="InterPro" id="IPR050951">
    <property type="entry name" value="Retrovirus_Pol_polyprotein"/>
</dbReference>
<dbReference type="Gene3D" id="3.10.10.10">
    <property type="entry name" value="HIV Type 1 Reverse Transcriptase, subunit A, domain 1"/>
    <property type="match status" value="1"/>
</dbReference>
<dbReference type="PANTHER" id="PTHR37984:SF8">
    <property type="entry name" value="CCHC-TYPE DOMAIN-CONTAINING PROTEIN"/>
    <property type="match status" value="1"/>
</dbReference>
<dbReference type="PANTHER" id="PTHR37984">
    <property type="entry name" value="PROTEIN CBG26694"/>
    <property type="match status" value="1"/>
</dbReference>
<reference evidence="1 2" key="1">
    <citation type="submission" date="2022-01" db="EMBL/GenBank/DDBJ databases">
        <title>A chromosomal length assembly of Cordylochernes scorpioides.</title>
        <authorList>
            <person name="Zeh D."/>
            <person name="Zeh J."/>
        </authorList>
    </citation>
    <scope>NUCLEOTIDE SEQUENCE [LARGE SCALE GENOMIC DNA]</scope>
    <source>
        <strain evidence="1">IN4F17</strain>
        <tissue evidence="1">Whole Body</tissue>
    </source>
</reference>
<dbReference type="SUPFAM" id="SSF56672">
    <property type="entry name" value="DNA/RNA polymerases"/>
    <property type="match status" value="1"/>
</dbReference>
<dbReference type="InterPro" id="IPR043502">
    <property type="entry name" value="DNA/RNA_pol_sf"/>
</dbReference>
<proteinExistence type="predicted"/>
<accession>A0ABY6KTK4</accession>
<dbReference type="Proteomes" id="UP001235939">
    <property type="component" value="Chromosome 09"/>
</dbReference>
<sequence length="206" mass="23584">MNCRYCGSNHRKASCPAYANQTLPLECQLDSGSTCNIMSQDDYRRSCENEAITCTYPMQGLKFLNQLSIKYEGVLKGLGMLPKEYHIEIEKEATPVQQHPRRIPIGVKAEFKRKLNDLEERGIIERVQNSSSWISNLVLVKKQNKLRVCVDPRDLNKLVKIPHYQIPTIEEILLSLNNAKILTVIDAKDGFWKIKLDSQSSELTTF</sequence>
<evidence type="ECO:0000313" key="1">
    <source>
        <dbReference type="EMBL" id="UYV72194.1"/>
    </source>
</evidence>
<dbReference type="CDD" id="cd01647">
    <property type="entry name" value="RT_LTR"/>
    <property type="match status" value="1"/>
</dbReference>
<keyword evidence="2" id="KW-1185">Reference proteome</keyword>
<dbReference type="InterPro" id="IPR043128">
    <property type="entry name" value="Rev_trsase/Diguanyl_cyclase"/>
</dbReference>
<dbReference type="EMBL" id="CP092871">
    <property type="protein sequence ID" value="UYV72194.1"/>
    <property type="molecule type" value="Genomic_DNA"/>
</dbReference>
<gene>
    <name evidence="1" type="ORF">LAZ67_9002144</name>
</gene>
<dbReference type="Gene3D" id="3.30.70.270">
    <property type="match status" value="1"/>
</dbReference>